<name>A0ACB7VUD4_DIOAL</name>
<proteinExistence type="predicted"/>
<gene>
    <name evidence="1" type="ORF">IHE45_06G001000</name>
</gene>
<organism evidence="1 2">
    <name type="scientific">Dioscorea alata</name>
    <name type="common">Purple yam</name>
    <dbReference type="NCBI Taxonomy" id="55571"/>
    <lineage>
        <taxon>Eukaryota</taxon>
        <taxon>Viridiplantae</taxon>
        <taxon>Streptophyta</taxon>
        <taxon>Embryophyta</taxon>
        <taxon>Tracheophyta</taxon>
        <taxon>Spermatophyta</taxon>
        <taxon>Magnoliopsida</taxon>
        <taxon>Liliopsida</taxon>
        <taxon>Dioscoreales</taxon>
        <taxon>Dioscoreaceae</taxon>
        <taxon>Dioscorea</taxon>
    </lineage>
</organism>
<dbReference type="Proteomes" id="UP000827976">
    <property type="component" value="Chromosome 6"/>
</dbReference>
<comment type="caution">
    <text evidence="1">The sequence shown here is derived from an EMBL/GenBank/DDBJ whole genome shotgun (WGS) entry which is preliminary data.</text>
</comment>
<evidence type="ECO:0000313" key="2">
    <source>
        <dbReference type="Proteomes" id="UP000827976"/>
    </source>
</evidence>
<protein>
    <submittedName>
        <fullName evidence="1">Uncharacterized protein</fullName>
    </submittedName>
</protein>
<evidence type="ECO:0000313" key="1">
    <source>
        <dbReference type="EMBL" id="KAH7678511.1"/>
    </source>
</evidence>
<reference evidence="2" key="1">
    <citation type="journal article" date="2022" name="Nat. Commun.">
        <title>Chromosome evolution and the genetic basis of agronomically important traits in greater yam.</title>
        <authorList>
            <person name="Bredeson J.V."/>
            <person name="Lyons J.B."/>
            <person name="Oniyinde I.O."/>
            <person name="Okereke N.R."/>
            <person name="Kolade O."/>
            <person name="Nnabue I."/>
            <person name="Nwadili C.O."/>
            <person name="Hribova E."/>
            <person name="Parker M."/>
            <person name="Nwogha J."/>
            <person name="Shu S."/>
            <person name="Carlson J."/>
            <person name="Kariba R."/>
            <person name="Muthemba S."/>
            <person name="Knop K."/>
            <person name="Barton G.J."/>
            <person name="Sherwood A.V."/>
            <person name="Lopez-Montes A."/>
            <person name="Asiedu R."/>
            <person name="Jamnadass R."/>
            <person name="Muchugi A."/>
            <person name="Goodstein D."/>
            <person name="Egesi C.N."/>
            <person name="Featherston J."/>
            <person name="Asfaw A."/>
            <person name="Simpson G.G."/>
            <person name="Dolezel J."/>
            <person name="Hendre P.S."/>
            <person name="Van Deynze A."/>
            <person name="Kumar P.L."/>
            <person name="Obidiegwu J.E."/>
            <person name="Bhattacharjee R."/>
            <person name="Rokhsar D.S."/>
        </authorList>
    </citation>
    <scope>NUCLEOTIDE SEQUENCE [LARGE SCALE GENOMIC DNA]</scope>
    <source>
        <strain evidence="2">cv. TDa95/00328</strain>
    </source>
</reference>
<accession>A0ACB7VUD4</accession>
<keyword evidence="2" id="KW-1185">Reference proteome</keyword>
<sequence length="392" mass="43916">MPTIATIALDSCLHRKNGIVDDDDDDHRHSVDSLPSSKSPLRHPSFFPALYTTPVSVQIADSSPTPDFPNPYLLNHKRRDCVLPAAHHGRVQPDHDPDQADETSIRTEGYHAVAAAAEMSTPDRKGSAKAGDQDDDVIDDFFDLRDSMSVISSSEAEDGGDNVRHLRCSTRSAYSEHSDFYDAEEFLSDCSISRPSLASTNFEVALQSLRLSLFEETEKRKGAEEALLHMHKQWQKLLTSFSQLGLSLPDIQVSGNLCSEIDPEAICQEIVVTRLVSEAVERGVIRAEIEAIAEAVIEEKNHEISRLRDRLQYYEAVNHEMSQRNQEVIEFARQRRQRRNTRQKWVWACIGFSITVGVSLFVCSYIPNFGKDQLHDSSSDASSSGIMEAQKI</sequence>
<dbReference type="EMBL" id="CM037016">
    <property type="protein sequence ID" value="KAH7678511.1"/>
    <property type="molecule type" value="Genomic_DNA"/>
</dbReference>